<organism evidence="7 8">
    <name type="scientific">[Torrubiella] hemipterigena</name>
    <dbReference type="NCBI Taxonomy" id="1531966"/>
    <lineage>
        <taxon>Eukaryota</taxon>
        <taxon>Fungi</taxon>
        <taxon>Dikarya</taxon>
        <taxon>Ascomycota</taxon>
        <taxon>Pezizomycotina</taxon>
        <taxon>Sordariomycetes</taxon>
        <taxon>Hypocreomycetidae</taxon>
        <taxon>Hypocreales</taxon>
        <taxon>Clavicipitaceae</taxon>
        <taxon>Clavicipitaceae incertae sedis</taxon>
        <taxon>'Torrubiella' clade</taxon>
    </lineage>
</organism>
<dbReference type="PANTHER" id="PTHR33798">
    <property type="entry name" value="FLAVOPROTEIN OXYGENASE"/>
    <property type="match status" value="1"/>
</dbReference>
<dbReference type="PANTHER" id="PTHR33798:SF5">
    <property type="entry name" value="FLAVIN REDUCTASE LIKE DOMAIN-CONTAINING PROTEIN"/>
    <property type="match status" value="1"/>
</dbReference>
<protein>
    <submittedName>
        <fullName evidence="7">Putative Nitrilotriacetate monooxygenase component B</fullName>
    </submittedName>
</protein>
<dbReference type="AlphaFoldDB" id="A0A0A1TJQ6"/>
<name>A0A0A1TJQ6_9HYPO</name>
<reference evidence="7 8" key="1">
    <citation type="journal article" date="2015" name="Genome Announc.">
        <title>Draft Genome Sequence and Gene Annotation of the Entomopathogenic Fungus Verticillium hemipterigenum.</title>
        <authorList>
            <person name="Horn F."/>
            <person name="Habel A."/>
            <person name="Scharf D.H."/>
            <person name="Dworschak J."/>
            <person name="Brakhage A.A."/>
            <person name="Guthke R."/>
            <person name="Hertweck C."/>
            <person name="Linde J."/>
        </authorList>
    </citation>
    <scope>NUCLEOTIDE SEQUENCE [LARGE SCALE GENOMIC DNA]</scope>
</reference>
<dbReference type="Gene3D" id="2.30.110.10">
    <property type="entry name" value="Electron Transport, Fmn-binding Protein, Chain A"/>
    <property type="match status" value="1"/>
</dbReference>
<accession>A0A0A1TJQ6</accession>
<comment type="similarity">
    <text evidence="4">Belongs to the flavoredoxin family.</text>
</comment>
<dbReference type="OrthoDB" id="10250990at2759"/>
<keyword evidence="7" id="KW-0503">Monooxygenase</keyword>
<keyword evidence="2" id="KW-0285">Flavoprotein</keyword>
<sequence>MLRSPRTHSPHSQPPHTLISRQLTLISTESYFHRLPNMNSIRLRPAWCRNLAGARCSRHNTPTHCITSSRNSSSSSSAAAVSKAEANYKIIDRAADFEKKQASRPPFDNSNAPILVTKQPNPTWQYGDGVPGRDLTIPHRQIDPYAADRAMVDNYKLLISAIAPRPIGLISTRGKDGSKNLAPFSYFQVVDHDPPTFIVGFSSRPGAEKDTFRNLQETGECVINTVSEDMIEAVNAVAVDAPHGVSEWAISGLHEAPAAVVQASRVKESVFSAEAEVVDVKVLGEGKSGMSKAGVVMLKAVRFWVREDATDEGGRTVDLEKLRPIAQLGGMAYGRVKETFELPRRRWVDEVVKSERLAKMVNVREETKKD</sequence>
<feature type="compositionally biased region" description="Polar residues" evidence="5">
    <location>
        <begin position="108"/>
        <end position="123"/>
    </location>
</feature>
<dbReference type="Pfam" id="PF01613">
    <property type="entry name" value="Flavin_Reduct"/>
    <property type="match status" value="1"/>
</dbReference>
<feature type="domain" description="Flavin reductase like" evidence="6">
    <location>
        <begin position="160"/>
        <end position="318"/>
    </location>
</feature>
<dbReference type="STRING" id="1531966.A0A0A1TJQ6"/>
<dbReference type="EMBL" id="CDHN01000003">
    <property type="protein sequence ID" value="CEJ90032.1"/>
    <property type="molecule type" value="Genomic_DNA"/>
</dbReference>
<dbReference type="GO" id="GO:0004497">
    <property type="term" value="F:monooxygenase activity"/>
    <property type="evidence" value="ECO:0007669"/>
    <property type="project" value="UniProtKB-KW"/>
</dbReference>
<evidence type="ECO:0000256" key="3">
    <source>
        <dbReference type="ARBA" id="ARBA00022643"/>
    </source>
</evidence>
<evidence type="ECO:0000256" key="5">
    <source>
        <dbReference type="SAM" id="MobiDB-lite"/>
    </source>
</evidence>
<evidence type="ECO:0000256" key="1">
    <source>
        <dbReference type="ARBA" id="ARBA00001917"/>
    </source>
</evidence>
<evidence type="ECO:0000256" key="4">
    <source>
        <dbReference type="ARBA" id="ARBA00038054"/>
    </source>
</evidence>
<dbReference type="Proteomes" id="UP000039046">
    <property type="component" value="Unassembled WGS sequence"/>
</dbReference>
<dbReference type="HOGENOM" id="CLU_059021_3_0_1"/>
<dbReference type="InterPro" id="IPR002563">
    <property type="entry name" value="Flavin_Rdtase-like_dom"/>
</dbReference>
<evidence type="ECO:0000259" key="6">
    <source>
        <dbReference type="SMART" id="SM00903"/>
    </source>
</evidence>
<keyword evidence="8" id="KW-1185">Reference proteome</keyword>
<evidence type="ECO:0000256" key="2">
    <source>
        <dbReference type="ARBA" id="ARBA00022630"/>
    </source>
</evidence>
<keyword evidence="3" id="KW-0288">FMN</keyword>
<gene>
    <name evidence="7" type="ORF">VHEMI05842</name>
</gene>
<keyword evidence="7" id="KW-0560">Oxidoreductase</keyword>
<dbReference type="SUPFAM" id="SSF50475">
    <property type="entry name" value="FMN-binding split barrel"/>
    <property type="match status" value="1"/>
</dbReference>
<proteinExistence type="inferred from homology"/>
<evidence type="ECO:0000313" key="8">
    <source>
        <dbReference type="Proteomes" id="UP000039046"/>
    </source>
</evidence>
<comment type="cofactor">
    <cofactor evidence="1">
        <name>FMN</name>
        <dbReference type="ChEBI" id="CHEBI:58210"/>
    </cofactor>
</comment>
<dbReference type="InterPro" id="IPR012349">
    <property type="entry name" value="Split_barrel_FMN-bd"/>
</dbReference>
<dbReference type="GO" id="GO:0010181">
    <property type="term" value="F:FMN binding"/>
    <property type="evidence" value="ECO:0007669"/>
    <property type="project" value="InterPro"/>
</dbReference>
<evidence type="ECO:0000313" key="7">
    <source>
        <dbReference type="EMBL" id="CEJ90032.1"/>
    </source>
</evidence>
<dbReference type="SMART" id="SM00903">
    <property type="entry name" value="Flavin_Reduct"/>
    <property type="match status" value="1"/>
</dbReference>
<feature type="region of interest" description="Disordered" evidence="5">
    <location>
        <begin position="100"/>
        <end position="123"/>
    </location>
</feature>